<sequence>MCYSRVEDNSPCQDDTVCDINSICSGNVCVPTKSNSNNNSSIDGGKVAMIVGPILGALLVFALLLLFFCRRKKKRDNIDFNDNNSYPFAARPNSFSSSIPPPTPSIPLIRHSPEEYNDQFESQTNTSTTTWNQSYLSTTESTTTFNEVSSEQSTESVRLSKFMLISNVLNNGNNDSNSLSSGQVSTRTETPVRPFLVNGGISSEMNSPTLPKEDLTDHVLPNMGQSPESVYLGLEFTTQPEARANKGRYTMGSMYSTFSTYSTDYTNYPGSPLNQSYNLLRGVQSSVTTGKIDHSRLRNDSFNSTYSTASSYSTSNNTSDSDHTLTLKNMHSPNRSDGQSSRYYTESKRTYGNKY</sequence>
<feature type="compositionally biased region" description="Polar residues" evidence="1">
    <location>
        <begin position="326"/>
        <end position="344"/>
    </location>
</feature>
<evidence type="ECO:0000313" key="4">
    <source>
        <dbReference type="Proteomes" id="UP000789901"/>
    </source>
</evidence>
<comment type="caution">
    <text evidence="3">The sequence shown here is derived from an EMBL/GenBank/DDBJ whole genome shotgun (WGS) entry which is preliminary data.</text>
</comment>
<feature type="region of interest" description="Disordered" evidence="1">
    <location>
        <begin position="297"/>
        <end position="355"/>
    </location>
</feature>
<organism evidence="3 4">
    <name type="scientific">Gigaspora margarita</name>
    <dbReference type="NCBI Taxonomy" id="4874"/>
    <lineage>
        <taxon>Eukaryota</taxon>
        <taxon>Fungi</taxon>
        <taxon>Fungi incertae sedis</taxon>
        <taxon>Mucoromycota</taxon>
        <taxon>Glomeromycotina</taxon>
        <taxon>Glomeromycetes</taxon>
        <taxon>Diversisporales</taxon>
        <taxon>Gigasporaceae</taxon>
        <taxon>Gigaspora</taxon>
    </lineage>
</organism>
<protein>
    <submittedName>
        <fullName evidence="3">5337_t:CDS:1</fullName>
    </submittedName>
</protein>
<reference evidence="3 4" key="1">
    <citation type="submission" date="2021-06" db="EMBL/GenBank/DDBJ databases">
        <authorList>
            <person name="Kallberg Y."/>
            <person name="Tangrot J."/>
            <person name="Rosling A."/>
        </authorList>
    </citation>
    <scope>NUCLEOTIDE SEQUENCE [LARGE SCALE GENOMIC DNA]</scope>
    <source>
        <strain evidence="3 4">120-4 pot B 10/14</strain>
    </source>
</reference>
<proteinExistence type="predicted"/>
<accession>A0ABN7UW61</accession>
<keyword evidence="2" id="KW-0812">Transmembrane</keyword>
<keyword evidence="4" id="KW-1185">Reference proteome</keyword>
<dbReference type="EMBL" id="CAJVQB010006672">
    <property type="protein sequence ID" value="CAG8689313.1"/>
    <property type="molecule type" value="Genomic_DNA"/>
</dbReference>
<feature type="transmembrane region" description="Helical" evidence="2">
    <location>
        <begin position="47"/>
        <end position="68"/>
    </location>
</feature>
<dbReference type="Proteomes" id="UP000789901">
    <property type="component" value="Unassembled WGS sequence"/>
</dbReference>
<evidence type="ECO:0000256" key="1">
    <source>
        <dbReference type="SAM" id="MobiDB-lite"/>
    </source>
</evidence>
<keyword evidence="2" id="KW-1133">Transmembrane helix</keyword>
<feature type="compositionally biased region" description="Low complexity" evidence="1">
    <location>
        <begin position="300"/>
        <end position="319"/>
    </location>
</feature>
<keyword evidence="2" id="KW-0472">Membrane</keyword>
<name>A0ABN7UW61_GIGMA</name>
<gene>
    <name evidence="3" type="ORF">GMARGA_LOCUS11408</name>
</gene>
<evidence type="ECO:0000256" key="2">
    <source>
        <dbReference type="SAM" id="Phobius"/>
    </source>
</evidence>
<evidence type="ECO:0000313" key="3">
    <source>
        <dbReference type="EMBL" id="CAG8689313.1"/>
    </source>
</evidence>